<evidence type="ECO:0000313" key="4">
    <source>
        <dbReference type="Proteomes" id="UP001055439"/>
    </source>
</evidence>
<dbReference type="InterPro" id="IPR004182">
    <property type="entry name" value="GRAM"/>
</dbReference>
<dbReference type="PANTHER" id="PTHR31860">
    <property type="entry name" value="HEAT-INDUCIBLE TRANSCRIPTION REPRESSOR (DUF639)-RELATED"/>
    <property type="match status" value="1"/>
</dbReference>
<keyword evidence="1" id="KW-0472">Membrane</keyword>
<name>A0A9E7F764_9LILI</name>
<feature type="domain" description="GRAM" evidence="2">
    <location>
        <begin position="278"/>
        <end position="387"/>
    </location>
</feature>
<evidence type="ECO:0000313" key="3">
    <source>
        <dbReference type="EMBL" id="URD90218.1"/>
    </source>
</evidence>
<evidence type="ECO:0000256" key="1">
    <source>
        <dbReference type="SAM" id="Phobius"/>
    </source>
</evidence>
<dbReference type="OrthoDB" id="742491at2759"/>
<proteinExistence type="predicted"/>
<evidence type="ECO:0000259" key="2">
    <source>
        <dbReference type="Pfam" id="PF02893"/>
    </source>
</evidence>
<gene>
    <name evidence="3" type="ORF">MUK42_26876</name>
</gene>
<dbReference type="InterPro" id="IPR006927">
    <property type="entry name" value="DUF639"/>
</dbReference>
<keyword evidence="4" id="KW-1185">Reference proteome</keyword>
<protein>
    <recommendedName>
        <fullName evidence="2">GRAM domain-containing protein</fullName>
    </recommendedName>
</protein>
<keyword evidence="1" id="KW-0812">Transmembrane</keyword>
<reference evidence="3" key="1">
    <citation type="submission" date="2022-05" db="EMBL/GenBank/DDBJ databases">
        <title>The Musa troglodytarum L. genome provides insights into the mechanism of non-climacteric behaviour and enrichment of carotenoids.</title>
        <authorList>
            <person name="Wang J."/>
        </authorList>
    </citation>
    <scope>NUCLEOTIDE SEQUENCE</scope>
    <source>
        <tissue evidence="3">Leaf</tissue>
    </source>
</reference>
<accession>A0A9E7F764</accession>
<sequence>MGILELVLLGGGDKKEEEVEMEGDIAATSPIPNLSSVASLVIRRCSRLPLTNVDIGSVPSCFRSGKKIVQVDHHVKVVIFIVACGKEKGIIDGHWRFRILLLSVEQLQQSFEDELPDHSNQPTSYARNLVEYCAYKALRVETQRPDHLADKGFSLLTFDMMLAWEAPDTETEFLLHENGFSSCPEVDNDDEGSLFYASVTRLASQIDGKKTVGLEAFARIASACALVADPITVHNLFVALTSSSGGRLHFLIYDKYLKRLYKVLKSMKHIYGRPQSFNFSLADGEIILEVDAKSILQHTRISTRPGRLTLTSHALYFEASGTGTSKYDLSKDLKQVVNCELTGPWGARFFDNAIICKSDSVVEPIVFEFSGHSHRDYWFAIIQEVLHANKFIRKYKLKRFQRAESLSKAALGIFRSRAVKDAFHGMPSHLKSILPFNLAEKLPKGDKILEALYNHLELMWIRFQNHDGLVTASYEKQLTGPLPDSLYTLTRMGFLLLKKEDNPEENGVLVGNIHVGETSPLQTAIRESVRYSGRVEEARATLYQVKVEDINTNLAAIKDLLFPLFEIGKLLRLLAAWEDPFKSRVFLFLILYLLYRGWVRYILPCFFLSVAVYMFWHKHHSSGKPIQIFQVAPPPNRNPVELLLMLQEGVSQLQTNVQTGTISLLKLRALLLAAFPKTTQKVAIAMAIAAVGFTLVPFSHIVTLVLLEVYTRKMPVRRESSEKLVRRIKEWWSRVPAAPIQIARPEEHNSPR</sequence>
<feature type="transmembrane region" description="Helical" evidence="1">
    <location>
        <begin position="598"/>
        <end position="616"/>
    </location>
</feature>
<dbReference type="EMBL" id="CP097504">
    <property type="protein sequence ID" value="URD90218.1"/>
    <property type="molecule type" value="Genomic_DNA"/>
</dbReference>
<dbReference type="Pfam" id="PF04842">
    <property type="entry name" value="DUF639"/>
    <property type="match status" value="1"/>
</dbReference>
<dbReference type="PANTHER" id="PTHR31860:SF19">
    <property type="entry name" value="OS04G0677400 PROTEIN"/>
    <property type="match status" value="1"/>
</dbReference>
<dbReference type="AlphaFoldDB" id="A0A9E7F764"/>
<feature type="transmembrane region" description="Helical" evidence="1">
    <location>
        <begin position="682"/>
        <end position="707"/>
    </location>
</feature>
<dbReference type="Pfam" id="PF02893">
    <property type="entry name" value="GRAM"/>
    <property type="match status" value="1"/>
</dbReference>
<organism evidence="3 4">
    <name type="scientific">Musa troglodytarum</name>
    <name type="common">fe'i banana</name>
    <dbReference type="NCBI Taxonomy" id="320322"/>
    <lineage>
        <taxon>Eukaryota</taxon>
        <taxon>Viridiplantae</taxon>
        <taxon>Streptophyta</taxon>
        <taxon>Embryophyta</taxon>
        <taxon>Tracheophyta</taxon>
        <taxon>Spermatophyta</taxon>
        <taxon>Magnoliopsida</taxon>
        <taxon>Liliopsida</taxon>
        <taxon>Zingiberales</taxon>
        <taxon>Musaceae</taxon>
        <taxon>Musa</taxon>
    </lineage>
</organism>
<dbReference type="Proteomes" id="UP001055439">
    <property type="component" value="Chromosome 2"/>
</dbReference>
<keyword evidence="1" id="KW-1133">Transmembrane helix</keyword>